<evidence type="ECO:0000313" key="1">
    <source>
        <dbReference type="EMBL" id="VAW66889.1"/>
    </source>
</evidence>
<reference evidence="1" key="1">
    <citation type="submission" date="2018-06" db="EMBL/GenBank/DDBJ databases">
        <authorList>
            <person name="Zhirakovskaya E."/>
        </authorList>
    </citation>
    <scope>NUCLEOTIDE SEQUENCE</scope>
</reference>
<organism evidence="1">
    <name type="scientific">hydrothermal vent metagenome</name>
    <dbReference type="NCBI Taxonomy" id="652676"/>
    <lineage>
        <taxon>unclassified sequences</taxon>
        <taxon>metagenomes</taxon>
        <taxon>ecological metagenomes</taxon>
    </lineage>
</organism>
<dbReference type="EMBL" id="UOFH01000362">
    <property type="protein sequence ID" value="VAW66889.1"/>
    <property type="molecule type" value="Genomic_DNA"/>
</dbReference>
<protein>
    <submittedName>
        <fullName evidence="1">Uncharacterized protein</fullName>
    </submittedName>
</protein>
<sequence>MTKKNENQNGEKNSFFMKLKSNIVSLAALLVVIPSVINAGKDIYISIMNIPLGASESKNERLKNEHWDERAITKQDIEIKNNKFLKIRVYDNADVWLGYGRQEQWFSNAPKSMVNRFTLISSAYAEEVMGLKTNSQVLKNKNVINEGAAEDSGVFEKTYLFAKTNNYHSSIKPKKKHYKKSYRAEEGYVFSDVKLDVETINHASTPKYKISDDKKDLTVEVTLESGPFYDRWRGWIKVAVVTTQVKG</sequence>
<gene>
    <name evidence="1" type="ORF">MNBD_GAMMA08-2201</name>
</gene>
<name>A0A3B0XYE0_9ZZZZ</name>
<proteinExistence type="predicted"/>
<dbReference type="AlphaFoldDB" id="A0A3B0XYE0"/>
<accession>A0A3B0XYE0</accession>